<proteinExistence type="predicted"/>
<dbReference type="Proteomes" id="UP000077154">
    <property type="component" value="Unassembled WGS sequence"/>
</dbReference>
<evidence type="ECO:0000256" key="1">
    <source>
        <dbReference type="SAM" id="MobiDB-lite"/>
    </source>
</evidence>
<name>A0A177AKR1_9PEZI</name>
<feature type="compositionally biased region" description="Polar residues" evidence="1">
    <location>
        <begin position="92"/>
        <end position="113"/>
    </location>
</feature>
<evidence type="ECO:0000313" key="2">
    <source>
        <dbReference type="EMBL" id="OAF62390.1"/>
    </source>
</evidence>
<reference evidence="2" key="1">
    <citation type="submission" date="2016-03" db="EMBL/GenBank/DDBJ databases">
        <title>Updated assembly of Pseudogymnoascus destructans, the fungus causing white-nose syndrome of bats.</title>
        <authorList>
            <person name="Palmer J.M."/>
            <person name="Drees K.P."/>
            <person name="Foster J.T."/>
            <person name="Lindner D.L."/>
        </authorList>
    </citation>
    <scope>NUCLEOTIDE SEQUENCE [LARGE SCALE GENOMIC DNA]</scope>
    <source>
        <strain evidence="2">20631-21</strain>
    </source>
</reference>
<dbReference type="AlphaFoldDB" id="A0A177AKR1"/>
<accession>A0A177AKR1</accession>
<feature type="region of interest" description="Disordered" evidence="1">
    <location>
        <begin position="59"/>
        <end position="144"/>
    </location>
</feature>
<dbReference type="RefSeq" id="XP_024327662.1">
    <property type="nucleotide sequence ID" value="XM_024464406.1"/>
</dbReference>
<dbReference type="GeneID" id="36283812"/>
<sequence length="144" mass="15488">MASLSDMSAFEQWLDKAAIRGPNRVIPISVAIAVAKDAMMMMCLTLSVTTALISPAHTPTPLFPIPISARRSPPQPGQPGHARRTPPPPHSAQRTAHSTSPLTAQRITAQRTAHSAFPHPATRPPPRPNALGGDTNQDGHRYRM</sequence>
<dbReference type="EMBL" id="KV441387">
    <property type="protein sequence ID" value="OAF62390.1"/>
    <property type="molecule type" value="Genomic_DNA"/>
</dbReference>
<gene>
    <name evidence="2" type="ORF">VC83_00719</name>
</gene>
<organism evidence="2">
    <name type="scientific">Pseudogymnoascus destructans</name>
    <dbReference type="NCBI Taxonomy" id="655981"/>
    <lineage>
        <taxon>Eukaryota</taxon>
        <taxon>Fungi</taxon>
        <taxon>Dikarya</taxon>
        <taxon>Ascomycota</taxon>
        <taxon>Pezizomycotina</taxon>
        <taxon>Leotiomycetes</taxon>
        <taxon>Thelebolales</taxon>
        <taxon>Thelebolaceae</taxon>
        <taxon>Pseudogymnoascus</taxon>
    </lineage>
</organism>
<protein>
    <submittedName>
        <fullName evidence="2">Uncharacterized protein</fullName>
    </submittedName>
</protein>